<dbReference type="InterPro" id="IPR006638">
    <property type="entry name" value="Elp3/MiaA/NifB-like_rSAM"/>
</dbReference>
<dbReference type="AlphaFoldDB" id="A0A654LZA2"/>
<accession>A0A654LZA2</accession>
<gene>
    <name evidence="7" type="primary">hemN_1</name>
    <name evidence="7" type="ORF">NMY3_01907</name>
</gene>
<dbReference type="GO" id="GO:0051536">
    <property type="term" value="F:iron-sulfur cluster binding"/>
    <property type="evidence" value="ECO:0007669"/>
    <property type="project" value="UniProtKB-KW"/>
</dbReference>
<feature type="domain" description="Radical SAM core" evidence="6">
    <location>
        <begin position="11"/>
        <end position="242"/>
    </location>
</feature>
<dbReference type="EMBL" id="CP012850">
    <property type="protein sequence ID" value="ALI36110.1"/>
    <property type="molecule type" value="Genomic_DNA"/>
</dbReference>
<evidence type="ECO:0000256" key="2">
    <source>
        <dbReference type="ARBA" id="ARBA00022691"/>
    </source>
</evidence>
<dbReference type="SMART" id="SM00729">
    <property type="entry name" value="Elp3"/>
    <property type="match status" value="1"/>
</dbReference>
<sequence length="293" mass="33355">MELVYDYPLYRPPSESQSLIFQVTLGCSFNKCSFCNMYRTKEYSERSSDEIDREIDLMASYFPDTKRIFLADGDALNLETTKLIHILSKIRKEFKNLERISSYSMPKNLLEKSYDELESLKKAGLDMVYLGIESGNNTVLKKVTKGATSKMIVDSCKKAKDTGFILSCMIILGLGGKNYSKVHAEDTSKVINEIEPDYIGALTLYMEPDIEQEFYTKFKEPFIPLDDLGVLDELNNLINGITVTGNVIFRANHASNVYSIGGTLPKNKTDILQKIGYLKEHPELLKPKMLRRF</sequence>
<dbReference type="GeneID" id="60421898"/>
<dbReference type="SFLD" id="SFLDG01082">
    <property type="entry name" value="B12-binding_domain_containing"/>
    <property type="match status" value="1"/>
</dbReference>
<dbReference type="InterPro" id="IPR007197">
    <property type="entry name" value="rSAM"/>
</dbReference>
<keyword evidence="5" id="KW-0411">Iron-sulfur</keyword>
<dbReference type="SFLD" id="SFLDS00029">
    <property type="entry name" value="Radical_SAM"/>
    <property type="match status" value="1"/>
</dbReference>
<dbReference type="Gene3D" id="3.20.20.70">
    <property type="entry name" value="Aldolase class I"/>
    <property type="match status" value="1"/>
</dbReference>
<dbReference type="GO" id="GO:0046872">
    <property type="term" value="F:metal ion binding"/>
    <property type="evidence" value="ECO:0007669"/>
    <property type="project" value="UniProtKB-KW"/>
</dbReference>
<keyword evidence="3" id="KW-0479">Metal-binding</keyword>
<proteinExistence type="predicted"/>
<evidence type="ECO:0000256" key="1">
    <source>
        <dbReference type="ARBA" id="ARBA00001966"/>
    </source>
</evidence>
<comment type="cofactor">
    <cofactor evidence="1">
        <name>[4Fe-4S] cluster</name>
        <dbReference type="ChEBI" id="CHEBI:49883"/>
    </cofactor>
</comment>
<dbReference type="PANTHER" id="PTHR43409">
    <property type="entry name" value="ANAEROBIC MAGNESIUM-PROTOPORPHYRIN IX MONOMETHYL ESTER CYCLASE-RELATED"/>
    <property type="match status" value="1"/>
</dbReference>
<evidence type="ECO:0000259" key="6">
    <source>
        <dbReference type="PROSITE" id="PS51918"/>
    </source>
</evidence>
<dbReference type="InterPro" id="IPR058240">
    <property type="entry name" value="rSAM_sf"/>
</dbReference>
<evidence type="ECO:0000313" key="8">
    <source>
        <dbReference type="Proteomes" id="UP000058925"/>
    </source>
</evidence>
<dbReference type="CDD" id="cd01335">
    <property type="entry name" value="Radical_SAM"/>
    <property type="match status" value="1"/>
</dbReference>
<evidence type="ECO:0000256" key="4">
    <source>
        <dbReference type="ARBA" id="ARBA00023004"/>
    </source>
</evidence>
<dbReference type="OrthoDB" id="2305at2157"/>
<dbReference type="GO" id="GO:0051989">
    <property type="term" value="F:coproporphyrinogen dehydrogenase activity"/>
    <property type="evidence" value="ECO:0007669"/>
    <property type="project" value="UniProtKB-EC"/>
</dbReference>
<dbReference type="RefSeq" id="WP_196815443.1">
    <property type="nucleotide sequence ID" value="NZ_CP012850.1"/>
</dbReference>
<dbReference type="SFLD" id="SFLDG01095">
    <property type="entry name" value="Uncharacterised_Radical_SAM_Su"/>
    <property type="match status" value="1"/>
</dbReference>
<keyword evidence="2" id="KW-0949">S-adenosyl-L-methionine</keyword>
<dbReference type="KEGG" id="taa:NMY3_01907"/>
<dbReference type="InterPro" id="IPR013785">
    <property type="entry name" value="Aldolase_TIM"/>
</dbReference>
<keyword evidence="7" id="KW-0560">Oxidoreductase</keyword>
<keyword evidence="4" id="KW-0408">Iron</keyword>
<protein>
    <submittedName>
        <fullName evidence="7">Oxygen-independent coproporphyrinogen-III oxidase 1</fullName>
        <ecNumber evidence="7">1.3.98.3</ecNumber>
    </submittedName>
</protein>
<dbReference type="PANTHER" id="PTHR43409:SF4">
    <property type="entry name" value="RADICAL SAM SUPERFAMILY PROTEIN"/>
    <property type="match status" value="1"/>
</dbReference>
<evidence type="ECO:0000313" key="7">
    <source>
        <dbReference type="EMBL" id="ALI36110.1"/>
    </source>
</evidence>
<dbReference type="InterPro" id="IPR051198">
    <property type="entry name" value="BchE-like"/>
</dbReference>
<dbReference type="PROSITE" id="PS51918">
    <property type="entry name" value="RADICAL_SAM"/>
    <property type="match status" value="1"/>
</dbReference>
<dbReference type="Pfam" id="PF04055">
    <property type="entry name" value="Radical_SAM"/>
    <property type="match status" value="1"/>
</dbReference>
<name>A0A654LZA2_9ARCH</name>
<reference evidence="8" key="1">
    <citation type="submission" date="2015-10" db="EMBL/GenBank/DDBJ databases">
        <title>Niche specialization of a soil ammonia-oxidizing archaeon, Candidatus Nitrosocosmicus oleophilus.</title>
        <authorList>
            <person name="Jung M.-Y."/>
            <person name="Rhee S.-K."/>
        </authorList>
    </citation>
    <scope>NUCLEOTIDE SEQUENCE [LARGE SCALE GENOMIC DNA]</scope>
    <source>
        <strain evidence="8">MY3</strain>
    </source>
</reference>
<evidence type="ECO:0000256" key="5">
    <source>
        <dbReference type="ARBA" id="ARBA00023014"/>
    </source>
</evidence>
<keyword evidence="8" id="KW-1185">Reference proteome</keyword>
<evidence type="ECO:0000256" key="3">
    <source>
        <dbReference type="ARBA" id="ARBA00022723"/>
    </source>
</evidence>
<dbReference type="SUPFAM" id="SSF102114">
    <property type="entry name" value="Radical SAM enzymes"/>
    <property type="match status" value="1"/>
</dbReference>
<dbReference type="Proteomes" id="UP000058925">
    <property type="component" value="Chromosome"/>
</dbReference>
<organism evidence="7 8">
    <name type="scientific">Candidatus Nitrosocosmicus oleophilus</name>
    <dbReference type="NCBI Taxonomy" id="1353260"/>
    <lineage>
        <taxon>Archaea</taxon>
        <taxon>Nitrososphaerota</taxon>
        <taxon>Nitrososphaeria</taxon>
        <taxon>Nitrososphaerales</taxon>
        <taxon>Nitrososphaeraceae</taxon>
        <taxon>Candidatus Nitrosocosmicus</taxon>
    </lineage>
</organism>
<dbReference type="EC" id="1.3.98.3" evidence="7"/>